<feature type="compositionally biased region" description="Basic and acidic residues" evidence="1">
    <location>
        <begin position="625"/>
        <end position="634"/>
    </location>
</feature>
<feature type="region of interest" description="Disordered" evidence="1">
    <location>
        <begin position="996"/>
        <end position="1018"/>
    </location>
</feature>
<sequence length="1126" mass="125841">MDHTERDIVIPRAPANLTGGAFSISRSDKPLFASRERARSYFASVADDATRDGNEDVESPTTARRPGGAGSWMDTKATRRLGLGEAFYRTDENGLLQPRSPQVVVPGREGLRTEMRSEIRAARRASYTPDATPSPPPRTLSAAYKLAIAEERSASAPHEGGRVQQSPIDGSPSPATRSRALSRDSNKENRPHQRNSASLDMRGRTGSPLIRHYSDGNTDDGTNESSRSSLSNLSLVEDPTEDEFDEKMRKFSRDQERVAELLRRKSGPFARRDSSKSTETLKTQGKKSNTSSPETEPPYQPPRTWGSKAKKMDHFLTKVMSPESSSDNQDPPRSQKQDQSPSAKQRTAADTPLPSVEDGRPVQEPTPPLSRPTSSAQTNNMASWDTDLDFTAQSIMTSPQLRVKTTKLDDIRNRELQSLSKSAIASSQLEEIRERNSEERSRSPELDRRSLRSRQSKSPPPKPEPSGEEPAHEKTILEEEGEHIHGTPMTGPSLNLSNDKNNNINDNARNQRPGRENKNGHTENAQDLSRDVLRRLSRATSASPVEAHDRKQAEIEVEKKTDDTAKDKGKGIDTGAESVKSAHPKPPQEDSKRPGHPRDDSLKRLSLGLELDKKRLSSTSTPSKSDADPEERIAAEASLFALNDNKSQSNSVRTSSPNSDDAPVDATPRPKADPLSRPTPRVTGAYIETPAFTNRGSRLSRELFLGEDLANTLGRSGATGVDIGSSLASRDPMVRERGRAMERGRSPRSRSQPIMPTTRPPLRNSANPSKASEDLRRIRRESQIDDSTLDDFDELLEADARATANLKQSRIEPALDFEHDVNGRELSGRERQQRLETLALERMSNSLKRTSVSIRDAKRGIEGLEDQVSSSNTNLPRHTRNHSHIHNCPACAEGSSTYHLSIPVPRLYTRTPPNNRRKLTWLGLLLSIFFAWFLTESVMCEFFCKPEFQNYTGMWTPWEPSFPYVIPSKLDYWSGRRVSGVAYEVYNIWTDGKRRRPRWAGPEPRPQMEQPPPGYVAPPRIIVKKPKSEFWSWFWGDEVAEHGDKSRIEIVYSTPEPARGKSKKKAKVQKQHTQPQDAGWNWPGFRTSTKETHSSGRASWAGEDDEEDDEEAEEGYEGSMFEDETI</sequence>
<feature type="compositionally biased region" description="Polar residues" evidence="1">
    <location>
        <begin position="371"/>
        <end position="383"/>
    </location>
</feature>
<feature type="compositionally biased region" description="Polar residues" evidence="1">
    <location>
        <begin position="277"/>
        <end position="294"/>
    </location>
</feature>
<proteinExistence type="predicted"/>
<name>A0ABR4PX81_9HELO</name>
<feature type="compositionally biased region" description="Low complexity" evidence="1">
    <location>
        <begin position="225"/>
        <end position="235"/>
    </location>
</feature>
<feature type="compositionally biased region" description="Polar residues" evidence="1">
    <location>
        <begin position="391"/>
        <end position="400"/>
    </location>
</feature>
<feature type="compositionally biased region" description="Basic and acidic residues" evidence="1">
    <location>
        <begin position="586"/>
        <end position="603"/>
    </location>
</feature>
<gene>
    <name evidence="2" type="ORF">PVAG01_01477</name>
</gene>
<feature type="compositionally biased region" description="Basic and acidic residues" evidence="1">
    <location>
        <begin position="732"/>
        <end position="745"/>
    </location>
</feature>
<feature type="compositionally biased region" description="Basic and acidic residues" evidence="1">
    <location>
        <begin position="246"/>
        <end position="263"/>
    </location>
</feature>
<organism evidence="2 3">
    <name type="scientific">Phlyctema vagabunda</name>
    <dbReference type="NCBI Taxonomy" id="108571"/>
    <lineage>
        <taxon>Eukaryota</taxon>
        <taxon>Fungi</taxon>
        <taxon>Dikarya</taxon>
        <taxon>Ascomycota</taxon>
        <taxon>Pezizomycotina</taxon>
        <taxon>Leotiomycetes</taxon>
        <taxon>Helotiales</taxon>
        <taxon>Dermateaceae</taxon>
        <taxon>Phlyctema</taxon>
    </lineage>
</organism>
<keyword evidence="3" id="KW-1185">Reference proteome</keyword>
<evidence type="ECO:0000256" key="1">
    <source>
        <dbReference type="SAM" id="MobiDB-lite"/>
    </source>
</evidence>
<feature type="compositionally biased region" description="Polar residues" evidence="1">
    <location>
        <begin position="416"/>
        <end position="429"/>
    </location>
</feature>
<feature type="compositionally biased region" description="Basic and acidic residues" evidence="1">
    <location>
        <begin position="546"/>
        <end position="571"/>
    </location>
</feature>
<feature type="compositionally biased region" description="Acidic residues" evidence="1">
    <location>
        <begin position="1102"/>
        <end position="1126"/>
    </location>
</feature>
<feature type="compositionally biased region" description="Polar residues" evidence="1">
    <location>
        <begin position="644"/>
        <end position="659"/>
    </location>
</feature>
<protein>
    <submittedName>
        <fullName evidence="2">Uncharacterized protein</fullName>
    </submittedName>
</protein>
<feature type="compositionally biased region" description="Polar residues" evidence="1">
    <location>
        <begin position="163"/>
        <end position="176"/>
    </location>
</feature>
<feature type="compositionally biased region" description="Basic and acidic residues" evidence="1">
    <location>
        <begin position="469"/>
        <end position="485"/>
    </location>
</feature>
<feature type="region of interest" description="Disordered" evidence="1">
    <location>
        <begin position="46"/>
        <end position="75"/>
    </location>
</feature>
<feature type="compositionally biased region" description="Basic and acidic residues" evidence="1">
    <location>
        <begin position="181"/>
        <end position="191"/>
    </location>
</feature>
<feature type="region of interest" description="Disordered" evidence="1">
    <location>
        <begin position="713"/>
        <end position="777"/>
    </location>
</feature>
<feature type="compositionally biased region" description="Basic residues" evidence="1">
    <location>
        <begin position="1060"/>
        <end position="1070"/>
    </location>
</feature>
<feature type="region of interest" description="Disordered" evidence="1">
    <location>
        <begin position="1054"/>
        <end position="1126"/>
    </location>
</feature>
<feature type="compositionally biased region" description="Polar residues" evidence="1">
    <location>
        <begin position="322"/>
        <end position="345"/>
    </location>
</feature>
<reference evidence="2 3" key="1">
    <citation type="submission" date="2024-06" db="EMBL/GenBank/DDBJ databases">
        <title>Complete genome of Phlyctema vagabunda strain 19-DSS-EL-015.</title>
        <authorList>
            <person name="Fiorenzani C."/>
        </authorList>
    </citation>
    <scope>NUCLEOTIDE SEQUENCE [LARGE SCALE GENOMIC DNA]</scope>
    <source>
        <strain evidence="2 3">19-DSS-EL-015</strain>
    </source>
</reference>
<evidence type="ECO:0000313" key="3">
    <source>
        <dbReference type="Proteomes" id="UP001629113"/>
    </source>
</evidence>
<comment type="caution">
    <text evidence="2">The sequence shown here is derived from an EMBL/GenBank/DDBJ whole genome shotgun (WGS) entry which is preliminary data.</text>
</comment>
<dbReference type="EMBL" id="JBFCZG010000001">
    <property type="protein sequence ID" value="KAL3427968.1"/>
    <property type="molecule type" value="Genomic_DNA"/>
</dbReference>
<dbReference type="Proteomes" id="UP001629113">
    <property type="component" value="Unassembled WGS sequence"/>
</dbReference>
<feature type="region of interest" description="Disordered" evidence="1">
    <location>
        <begin position="153"/>
        <end position="685"/>
    </location>
</feature>
<evidence type="ECO:0000313" key="2">
    <source>
        <dbReference type="EMBL" id="KAL3427968.1"/>
    </source>
</evidence>
<accession>A0ABR4PX81</accession>
<feature type="compositionally biased region" description="Pro residues" evidence="1">
    <location>
        <begin position="1003"/>
        <end position="1016"/>
    </location>
</feature>
<feature type="compositionally biased region" description="Basic and acidic residues" evidence="1">
    <location>
        <begin position="430"/>
        <end position="450"/>
    </location>
</feature>
<feature type="compositionally biased region" description="Low complexity" evidence="1">
    <location>
        <begin position="493"/>
        <end position="507"/>
    </location>
</feature>
<feature type="region of interest" description="Disordered" evidence="1">
    <location>
        <begin position="120"/>
        <end position="139"/>
    </location>
</feature>
<feature type="compositionally biased region" description="Basic and acidic residues" evidence="1">
    <location>
        <begin position="406"/>
        <end position="415"/>
    </location>
</feature>